<organism evidence="3 4">
    <name type="scientific">Nannocystis punicea</name>
    <dbReference type="NCBI Taxonomy" id="2995304"/>
    <lineage>
        <taxon>Bacteria</taxon>
        <taxon>Pseudomonadati</taxon>
        <taxon>Myxococcota</taxon>
        <taxon>Polyangia</taxon>
        <taxon>Nannocystales</taxon>
        <taxon>Nannocystaceae</taxon>
        <taxon>Nannocystis</taxon>
    </lineage>
</organism>
<feature type="compositionally biased region" description="Pro residues" evidence="1">
    <location>
        <begin position="38"/>
        <end position="49"/>
    </location>
</feature>
<dbReference type="EMBL" id="CP114040">
    <property type="protein sequence ID" value="WAS90030.1"/>
    <property type="molecule type" value="Genomic_DNA"/>
</dbReference>
<feature type="compositionally biased region" description="Low complexity" evidence="1">
    <location>
        <begin position="27"/>
        <end position="37"/>
    </location>
</feature>
<protein>
    <recommendedName>
        <fullName evidence="5">SH3 domain-containing protein</fullName>
    </recommendedName>
</protein>
<evidence type="ECO:0000313" key="3">
    <source>
        <dbReference type="EMBL" id="WAS90030.1"/>
    </source>
</evidence>
<reference evidence="3" key="1">
    <citation type="submission" date="2022-11" db="EMBL/GenBank/DDBJ databases">
        <title>Minimal conservation of predation-associated metabolite biosynthetic gene clusters underscores biosynthetic potential of Myxococcota including descriptions for ten novel species: Archangium lansinium sp. nov., Myxococcus landrumus sp. nov., Nannocystis bai.</title>
        <authorList>
            <person name="Ahearne A."/>
            <person name="Stevens C."/>
            <person name="Dowd S."/>
        </authorList>
    </citation>
    <scope>NUCLEOTIDE SEQUENCE</scope>
    <source>
        <strain evidence="3">Fl3</strain>
    </source>
</reference>
<feature type="signal peptide" evidence="2">
    <location>
        <begin position="1"/>
        <end position="17"/>
    </location>
</feature>
<dbReference type="RefSeq" id="WP_269032364.1">
    <property type="nucleotide sequence ID" value="NZ_CP114040.1"/>
</dbReference>
<gene>
    <name evidence="3" type="ORF">O0S08_27870</name>
</gene>
<sequence length="359" mass="37604">MLARFSPLLLLLGCAAAQPPELLAPATTPSAASAVPAETPPAPAAPPPVEAASPPATATPPPSTCELHHSNWDSPTARTLRSASGRSFGAIRSADELRFVADGEATAEFTSFGLRLRTTPTPGDLPVYTRGELVFGGVLQAGNTPLVWTPIGGPRLRVAPPTDRRVRFVDDPSVDVACDALALEESYSDLAVPDRRLRPRGPVAVAATPGGPPVLHLHLKRAARVKWLADAGSQVKIAWPIADGALVESTVSGWVEARLVEPLNNWIAGEFPPGSFSLQGTTHWGGCSAEHPLYVDTGRGAEPVGEILAGTRVRTGPRRGELVVVEVEGPAVRESPPPLRLRPEARFLLAPADAADCSG</sequence>
<keyword evidence="2" id="KW-0732">Signal</keyword>
<feature type="chain" id="PRO_5045583579" description="SH3 domain-containing protein" evidence="2">
    <location>
        <begin position="18"/>
        <end position="359"/>
    </location>
</feature>
<evidence type="ECO:0000256" key="1">
    <source>
        <dbReference type="SAM" id="MobiDB-lite"/>
    </source>
</evidence>
<proteinExistence type="predicted"/>
<dbReference type="Proteomes" id="UP001164459">
    <property type="component" value="Chromosome"/>
</dbReference>
<feature type="region of interest" description="Disordered" evidence="1">
    <location>
        <begin position="27"/>
        <end position="79"/>
    </location>
</feature>
<accession>A0ABY7GSU9</accession>
<keyword evidence="4" id="KW-1185">Reference proteome</keyword>
<name>A0ABY7GSU9_9BACT</name>
<evidence type="ECO:0000256" key="2">
    <source>
        <dbReference type="SAM" id="SignalP"/>
    </source>
</evidence>
<evidence type="ECO:0008006" key="5">
    <source>
        <dbReference type="Google" id="ProtNLM"/>
    </source>
</evidence>
<evidence type="ECO:0000313" key="4">
    <source>
        <dbReference type="Proteomes" id="UP001164459"/>
    </source>
</evidence>